<keyword evidence="4 8" id="KW-0067">ATP-binding</keyword>
<evidence type="ECO:0000313" key="11">
    <source>
        <dbReference type="EMBL" id="PIP61358.1"/>
    </source>
</evidence>
<dbReference type="PROSITE" id="PS00871">
    <property type="entry name" value="CLPAB_2"/>
    <property type="match status" value="1"/>
</dbReference>
<dbReference type="SMART" id="SM01086">
    <property type="entry name" value="ClpB_D2-small"/>
    <property type="match status" value="1"/>
</dbReference>
<dbReference type="Pfam" id="PF00004">
    <property type="entry name" value="AAA"/>
    <property type="match status" value="1"/>
</dbReference>
<dbReference type="PRINTS" id="PR00300">
    <property type="entry name" value="CLPPROTEASEA"/>
</dbReference>
<evidence type="ECO:0000259" key="10">
    <source>
        <dbReference type="PROSITE" id="PS51903"/>
    </source>
</evidence>
<comment type="caution">
    <text evidence="11">The sequence shown here is derived from an EMBL/GenBank/DDBJ whole genome shotgun (WGS) entry which is preliminary data.</text>
</comment>
<dbReference type="SUPFAM" id="SSF52540">
    <property type="entry name" value="P-loop containing nucleoside triphosphate hydrolases"/>
    <property type="match status" value="2"/>
</dbReference>
<dbReference type="InterPro" id="IPR019489">
    <property type="entry name" value="Clp_ATPase_C"/>
</dbReference>
<dbReference type="FunFam" id="3.40.50.300:FF:000010">
    <property type="entry name" value="Chaperone clpB 1, putative"/>
    <property type="match status" value="1"/>
</dbReference>
<gene>
    <name evidence="11" type="ORF">COW99_04415</name>
</gene>
<dbReference type="FunFam" id="3.40.50.300:FF:000120">
    <property type="entry name" value="ATP-dependent chaperone ClpB"/>
    <property type="match status" value="1"/>
</dbReference>
<dbReference type="Pfam" id="PF10431">
    <property type="entry name" value="ClpB_D2-small"/>
    <property type="match status" value="1"/>
</dbReference>
<dbReference type="InterPro" id="IPR028299">
    <property type="entry name" value="ClpA/B_CS2"/>
</dbReference>
<evidence type="ECO:0000256" key="5">
    <source>
        <dbReference type="ARBA" id="ARBA00023186"/>
    </source>
</evidence>
<feature type="domain" description="Clp R" evidence="10">
    <location>
        <begin position="3"/>
        <end position="146"/>
    </location>
</feature>
<dbReference type="InterPro" id="IPR041546">
    <property type="entry name" value="ClpA/ClpB_AAA_lid"/>
</dbReference>
<dbReference type="GO" id="GO:0016887">
    <property type="term" value="F:ATP hydrolysis activity"/>
    <property type="evidence" value="ECO:0007669"/>
    <property type="project" value="InterPro"/>
</dbReference>
<dbReference type="InterPro" id="IPR027417">
    <property type="entry name" value="P-loop_NTPase"/>
</dbReference>
<keyword evidence="5 8" id="KW-0143">Chaperone</keyword>
<comment type="similarity">
    <text evidence="1 8">Belongs to the ClpA/ClpB family.</text>
</comment>
<sequence>MEPNKFTQKSQVALARAQELAREYKHSEINDLHLLAGLLGEGEGVIAEIFTHQKIAINKALQEVMAAIGDLPALSEAQDVSVISPALRDVLAEAESSSKKMGDEYISREHLLLAIMEKGANGQLMLNKLGLEIDAVKEALEAVRGSQKVTTADPEGTYNVIEKYTTDLTNLALNNKLDPVIGRDEEVRRLMQVLARRTKNNPILLGDPGVGKTAIVEGMAQRIATGDVPDVLKGRHIIALDMGTLLAGAKFRGEFEERLKALLAEVEKGKGKYILFIDEVHTLVGAGAVEGAVDASNMLKPALARGGLHAIGATTVSEYRKYIEKDAALERRFQPINVGEPTVEDTVAILRGLKEKYELHHGIKITDEAVLAAATLSDRYIADRFLPDKAIDLIDEAAARLKIETQSMPEELDKLQRKITQLEIEYQAVKKDKDKSAKVTEINKELADLKEKQQGLSMRWEAQKTIISGVQELREQQDKLRIELENAERDVKLEEAAEIKYGKLPELDKKLKEKEAEWKKIPEDQRLLQENVTEQDIARVVSRWVGVPVTRLLKSEADKLVNLEQELQEIVIGQDHALTQVAKAVRRSRAGISEEGRPVGVFLFLGPTGVGKTETAKALAEKLFGDEKLLTRIDMSEYQESHTVARLIGAPPGYVGHDEGGQLTEAVRRKPYSVILLDEIEKANPQVFNVFLQLFDDGRLTDSKGRTVDFSNTIIIMTSNIGSDLWKEGKNASDFESEVMEKVNHTFKPEFINRIDAIILYNSLSKEMLFKIVEVKLKAVYARLAKQGITVEITMAAKNYLSEKGFDETYGARPLARLIENDILDELALQIVDGTIKEGDKVKIDSKDGRIVFS</sequence>
<dbReference type="AlphaFoldDB" id="A0A2H0BWK2"/>
<dbReference type="EMBL" id="PCTA01000028">
    <property type="protein sequence ID" value="PIP61358.1"/>
    <property type="molecule type" value="Genomic_DNA"/>
</dbReference>
<evidence type="ECO:0000256" key="3">
    <source>
        <dbReference type="ARBA" id="ARBA00022741"/>
    </source>
</evidence>
<dbReference type="InterPro" id="IPR050130">
    <property type="entry name" value="ClpA_ClpB"/>
</dbReference>
<dbReference type="InterPro" id="IPR003959">
    <property type="entry name" value="ATPase_AAA_core"/>
</dbReference>
<dbReference type="SMART" id="SM00382">
    <property type="entry name" value="AAA"/>
    <property type="match status" value="2"/>
</dbReference>
<dbReference type="PANTHER" id="PTHR11638">
    <property type="entry name" value="ATP-DEPENDENT CLP PROTEASE"/>
    <property type="match status" value="1"/>
</dbReference>
<dbReference type="GO" id="GO:0034605">
    <property type="term" value="P:cellular response to heat"/>
    <property type="evidence" value="ECO:0007669"/>
    <property type="project" value="TreeGrafter"/>
</dbReference>
<reference evidence="11 12" key="1">
    <citation type="submission" date="2017-09" db="EMBL/GenBank/DDBJ databases">
        <title>Depth-based differentiation of microbial function through sediment-hosted aquifers and enrichment of novel symbionts in the deep terrestrial subsurface.</title>
        <authorList>
            <person name="Probst A.J."/>
            <person name="Ladd B."/>
            <person name="Jarett J.K."/>
            <person name="Geller-Mcgrath D.E."/>
            <person name="Sieber C.M."/>
            <person name="Emerson J.B."/>
            <person name="Anantharaman K."/>
            <person name="Thomas B.C."/>
            <person name="Malmstrom R."/>
            <person name="Stieglmeier M."/>
            <person name="Klingl A."/>
            <person name="Woyke T."/>
            <person name="Ryan C.M."/>
            <person name="Banfield J.F."/>
        </authorList>
    </citation>
    <scope>NUCLEOTIDE SEQUENCE [LARGE SCALE GENOMIC DNA]</scope>
    <source>
        <strain evidence="11">CG22_combo_CG10-13_8_21_14_all_38_20</strain>
    </source>
</reference>
<evidence type="ECO:0000256" key="2">
    <source>
        <dbReference type="ARBA" id="ARBA00022737"/>
    </source>
</evidence>
<evidence type="ECO:0000256" key="1">
    <source>
        <dbReference type="ARBA" id="ARBA00008675"/>
    </source>
</evidence>
<evidence type="ECO:0000256" key="6">
    <source>
        <dbReference type="ARBA" id="ARBA00026057"/>
    </source>
</evidence>
<dbReference type="GO" id="GO:0005737">
    <property type="term" value="C:cytoplasm"/>
    <property type="evidence" value="ECO:0007669"/>
    <property type="project" value="TreeGrafter"/>
</dbReference>
<dbReference type="Gene3D" id="3.40.50.300">
    <property type="entry name" value="P-loop containing nucleotide triphosphate hydrolases"/>
    <property type="match status" value="3"/>
</dbReference>
<dbReference type="Pfam" id="PF02861">
    <property type="entry name" value="Clp_N"/>
    <property type="match status" value="1"/>
</dbReference>
<accession>A0A2H0BWK2</accession>
<comment type="subunit">
    <text evidence="6">Homohexamer. The oligomerization is ATP-dependent.</text>
</comment>
<dbReference type="PROSITE" id="PS00870">
    <property type="entry name" value="CLPAB_1"/>
    <property type="match status" value="1"/>
</dbReference>
<keyword evidence="2 7" id="KW-0677">Repeat</keyword>
<dbReference type="SUPFAM" id="SSF81923">
    <property type="entry name" value="Double Clp-N motif"/>
    <property type="match status" value="1"/>
</dbReference>
<dbReference type="CDD" id="cd19499">
    <property type="entry name" value="RecA-like_ClpB_Hsp104-like"/>
    <property type="match status" value="1"/>
</dbReference>
<evidence type="ECO:0000256" key="4">
    <source>
        <dbReference type="ARBA" id="ARBA00022840"/>
    </source>
</evidence>
<evidence type="ECO:0000256" key="8">
    <source>
        <dbReference type="RuleBase" id="RU004432"/>
    </source>
</evidence>
<dbReference type="InterPro" id="IPR018368">
    <property type="entry name" value="ClpA/B_CS1"/>
</dbReference>
<feature type="coiled-coil region" evidence="9">
    <location>
        <begin position="405"/>
        <end position="497"/>
    </location>
</feature>
<dbReference type="InterPro" id="IPR036628">
    <property type="entry name" value="Clp_N_dom_sf"/>
</dbReference>
<keyword evidence="3 8" id="KW-0547">Nucleotide-binding</keyword>
<dbReference type="InterPro" id="IPR001270">
    <property type="entry name" value="ClpA/B"/>
</dbReference>
<dbReference type="PROSITE" id="PS51903">
    <property type="entry name" value="CLP_R"/>
    <property type="match status" value="1"/>
</dbReference>
<dbReference type="InterPro" id="IPR004176">
    <property type="entry name" value="Clp_R_N"/>
</dbReference>
<dbReference type="CDD" id="cd00009">
    <property type="entry name" value="AAA"/>
    <property type="match status" value="1"/>
</dbReference>
<dbReference type="Pfam" id="PF07724">
    <property type="entry name" value="AAA_2"/>
    <property type="match status" value="1"/>
</dbReference>
<dbReference type="FunFam" id="3.40.50.300:FF:000025">
    <property type="entry name" value="ATP-dependent Clp protease subunit"/>
    <property type="match status" value="1"/>
</dbReference>
<dbReference type="Gene3D" id="1.10.8.60">
    <property type="match status" value="1"/>
</dbReference>
<dbReference type="InterPro" id="IPR003593">
    <property type="entry name" value="AAA+_ATPase"/>
</dbReference>
<protein>
    <submittedName>
        <fullName evidence="11">Type VI secretion system ATPase TssH</fullName>
    </submittedName>
</protein>
<evidence type="ECO:0000313" key="12">
    <source>
        <dbReference type="Proteomes" id="UP000231246"/>
    </source>
</evidence>
<keyword evidence="9" id="KW-0175">Coiled coil</keyword>
<dbReference type="Gene3D" id="1.10.1780.10">
    <property type="entry name" value="Clp, N-terminal domain"/>
    <property type="match status" value="1"/>
</dbReference>
<name>A0A2H0BWK2_9BACT</name>
<dbReference type="GO" id="GO:0005524">
    <property type="term" value="F:ATP binding"/>
    <property type="evidence" value="ECO:0007669"/>
    <property type="project" value="UniProtKB-KW"/>
</dbReference>
<dbReference type="PANTHER" id="PTHR11638:SF18">
    <property type="entry name" value="HEAT SHOCK PROTEIN 104"/>
    <property type="match status" value="1"/>
</dbReference>
<dbReference type="Pfam" id="PF17871">
    <property type="entry name" value="AAA_lid_9"/>
    <property type="match status" value="1"/>
</dbReference>
<proteinExistence type="inferred from homology"/>
<evidence type="ECO:0000256" key="9">
    <source>
        <dbReference type="SAM" id="Coils"/>
    </source>
</evidence>
<organism evidence="11 12">
    <name type="scientific">Candidatus Roizmanbacteria bacterium CG22_combo_CG10-13_8_21_14_all_38_20</name>
    <dbReference type="NCBI Taxonomy" id="1974862"/>
    <lineage>
        <taxon>Bacteria</taxon>
        <taxon>Candidatus Roizmaniibacteriota</taxon>
    </lineage>
</organism>
<dbReference type="Proteomes" id="UP000231246">
    <property type="component" value="Unassembled WGS sequence"/>
</dbReference>
<evidence type="ECO:0000256" key="7">
    <source>
        <dbReference type="PROSITE-ProRule" id="PRU01251"/>
    </source>
</evidence>